<protein>
    <submittedName>
        <fullName evidence="1">Uncharacterized protein</fullName>
    </submittedName>
</protein>
<accession>A0A0F9D1P3</accession>
<sequence>VTRCRNTIYGWAKKGCRTKDARMVKLKTVVKMNQMFTTKKNVIDFISEVG</sequence>
<reference evidence="1" key="1">
    <citation type="journal article" date="2015" name="Nature">
        <title>Complex archaea that bridge the gap between prokaryotes and eukaryotes.</title>
        <authorList>
            <person name="Spang A."/>
            <person name="Saw J.H."/>
            <person name="Jorgensen S.L."/>
            <person name="Zaremba-Niedzwiedzka K."/>
            <person name="Martijn J."/>
            <person name="Lind A.E."/>
            <person name="van Eijk R."/>
            <person name="Schleper C."/>
            <person name="Guy L."/>
            <person name="Ettema T.J."/>
        </authorList>
    </citation>
    <scope>NUCLEOTIDE SEQUENCE</scope>
</reference>
<gene>
    <name evidence="1" type="ORF">LCGC14_2255390</name>
</gene>
<name>A0A0F9D1P3_9ZZZZ</name>
<evidence type="ECO:0000313" key="1">
    <source>
        <dbReference type="EMBL" id="KKL55444.1"/>
    </source>
</evidence>
<feature type="non-terminal residue" evidence="1">
    <location>
        <position position="1"/>
    </location>
</feature>
<proteinExistence type="predicted"/>
<dbReference type="AlphaFoldDB" id="A0A0F9D1P3"/>
<organism evidence="1">
    <name type="scientific">marine sediment metagenome</name>
    <dbReference type="NCBI Taxonomy" id="412755"/>
    <lineage>
        <taxon>unclassified sequences</taxon>
        <taxon>metagenomes</taxon>
        <taxon>ecological metagenomes</taxon>
    </lineage>
</organism>
<comment type="caution">
    <text evidence="1">The sequence shown here is derived from an EMBL/GenBank/DDBJ whole genome shotgun (WGS) entry which is preliminary data.</text>
</comment>
<dbReference type="EMBL" id="LAZR01030840">
    <property type="protein sequence ID" value="KKL55444.1"/>
    <property type="molecule type" value="Genomic_DNA"/>
</dbReference>